<reference evidence="2 3" key="1">
    <citation type="journal article" date="2019" name="Nat. Plants">
        <title>Stout camphor tree genome fills gaps in understanding of flowering plant genome evolution.</title>
        <authorList>
            <person name="Chaw S.M."/>
            <person name="Liu Y.C."/>
            <person name="Wu Y.W."/>
            <person name="Wang H.Y."/>
            <person name="Lin C.I."/>
            <person name="Wu C.S."/>
            <person name="Ke H.M."/>
            <person name="Chang L.Y."/>
            <person name="Hsu C.Y."/>
            <person name="Yang H.T."/>
            <person name="Sudianto E."/>
            <person name="Hsu M.H."/>
            <person name="Wu K.P."/>
            <person name="Wang L.N."/>
            <person name="Leebens-Mack J.H."/>
            <person name="Tsai I.J."/>
        </authorList>
    </citation>
    <scope>NUCLEOTIDE SEQUENCE [LARGE SCALE GENOMIC DNA]</scope>
    <source>
        <strain evidence="3">cv. Chaw 1501</strain>
        <tissue evidence="2">Young leaves</tissue>
    </source>
</reference>
<organism evidence="2 3">
    <name type="scientific">Cinnamomum micranthum f. kanehirae</name>
    <dbReference type="NCBI Taxonomy" id="337451"/>
    <lineage>
        <taxon>Eukaryota</taxon>
        <taxon>Viridiplantae</taxon>
        <taxon>Streptophyta</taxon>
        <taxon>Embryophyta</taxon>
        <taxon>Tracheophyta</taxon>
        <taxon>Spermatophyta</taxon>
        <taxon>Magnoliopsida</taxon>
        <taxon>Magnoliidae</taxon>
        <taxon>Laurales</taxon>
        <taxon>Lauraceae</taxon>
        <taxon>Cinnamomum</taxon>
    </lineage>
</organism>
<dbReference type="PANTHER" id="PTHR31642:SF299">
    <property type="entry name" value="OS02G0653400 PROTEIN"/>
    <property type="match status" value="1"/>
</dbReference>
<evidence type="ECO:0000313" key="3">
    <source>
        <dbReference type="Proteomes" id="UP000283530"/>
    </source>
</evidence>
<comment type="similarity">
    <text evidence="1">Belongs to the plant acyltransferase family.</text>
</comment>
<evidence type="ECO:0000313" key="2">
    <source>
        <dbReference type="EMBL" id="RWR89707.1"/>
    </source>
</evidence>
<dbReference type="InterPro" id="IPR023213">
    <property type="entry name" value="CAT-like_dom_sf"/>
</dbReference>
<dbReference type="GO" id="GO:0016747">
    <property type="term" value="F:acyltransferase activity, transferring groups other than amino-acyl groups"/>
    <property type="evidence" value="ECO:0007669"/>
    <property type="project" value="TreeGrafter"/>
</dbReference>
<dbReference type="InterPro" id="IPR050317">
    <property type="entry name" value="Plant_Fungal_Acyltransferase"/>
</dbReference>
<evidence type="ECO:0000256" key="1">
    <source>
        <dbReference type="ARBA" id="ARBA00009861"/>
    </source>
</evidence>
<proteinExistence type="inferred from homology"/>
<dbReference type="AlphaFoldDB" id="A0A443PG03"/>
<gene>
    <name evidence="2" type="ORF">CKAN_01877200</name>
</gene>
<protein>
    <submittedName>
        <fullName evidence="2">Protein ECERIFERUM 1-like protein</fullName>
    </submittedName>
</protein>
<comment type="caution">
    <text evidence="2">The sequence shown here is derived from an EMBL/GenBank/DDBJ whole genome shotgun (WGS) entry which is preliminary data.</text>
</comment>
<dbReference type="PANTHER" id="PTHR31642">
    <property type="entry name" value="TRICHOTHECENE 3-O-ACETYLTRANSFERASE"/>
    <property type="match status" value="1"/>
</dbReference>
<accession>A0A443PG03</accession>
<sequence length="360" mass="40363">MATPETTPSFASKLQVVAMQTVVPAKVTDPGQRRRILGQTRPEMYKEHFHMVLYYNKANEEEDGWVLTGWMKDSLSRSLSEEPILAGRLQHSPDNNEGEMAIALNDSGVRLVNAQIEATVSEFLNSEERGDVEAQLAFWKDVDEQNPHYSALFYVQVTSFQGDGYSIGITSSLLLADPILVTSFIQKWTSTLNNIITENNHPNIPKFFFPNFRRTKELRSPILTPSPSNPFHYQTTIYKLTGAPEQSHAYKKIAALAFGKAGEKLSTISVIFIDRSGDRKVSTFNREEEGLDESIWSLEGVLSPTSWDDLRGEEVSFYKANMPVCVSYHIVPKPDEGVVLIMPPLEEGSLETTISITVPK</sequence>
<name>A0A443PG03_9MAGN</name>
<dbReference type="EMBL" id="QPKB01000007">
    <property type="protein sequence ID" value="RWR89707.1"/>
    <property type="molecule type" value="Genomic_DNA"/>
</dbReference>
<dbReference type="Proteomes" id="UP000283530">
    <property type="component" value="Unassembled WGS sequence"/>
</dbReference>
<dbReference type="Pfam" id="PF02458">
    <property type="entry name" value="Transferase"/>
    <property type="match status" value="1"/>
</dbReference>
<dbReference type="OrthoDB" id="756073at2759"/>
<dbReference type="Gene3D" id="3.30.559.10">
    <property type="entry name" value="Chloramphenicol acetyltransferase-like domain"/>
    <property type="match status" value="1"/>
</dbReference>
<keyword evidence="3" id="KW-1185">Reference proteome</keyword>